<dbReference type="Proteomes" id="UP000523139">
    <property type="component" value="Unassembled WGS sequence"/>
</dbReference>
<dbReference type="EMBL" id="JABAHY010000001">
    <property type="protein sequence ID" value="NLS08912.1"/>
    <property type="molecule type" value="Genomic_DNA"/>
</dbReference>
<name>A0A7X8TIE8_9MICC</name>
<reference evidence="1 2" key="1">
    <citation type="submission" date="2020-04" db="EMBL/GenBank/DDBJ databases">
        <title>Nesterenkonia sp. nov., isolated from marine sediment.</title>
        <authorList>
            <person name="Zhang G."/>
        </authorList>
    </citation>
    <scope>NUCLEOTIDE SEQUENCE [LARGE SCALE GENOMIC DNA]</scope>
    <source>
        <strain evidence="1 2">MY13</strain>
    </source>
</reference>
<comment type="caution">
    <text evidence="1">The sequence shown here is derived from an EMBL/GenBank/DDBJ whole genome shotgun (WGS) entry which is preliminary data.</text>
</comment>
<evidence type="ECO:0008006" key="3">
    <source>
        <dbReference type="Google" id="ProtNLM"/>
    </source>
</evidence>
<evidence type="ECO:0000313" key="1">
    <source>
        <dbReference type="EMBL" id="NLS08912.1"/>
    </source>
</evidence>
<keyword evidence="2" id="KW-1185">Reference proteome</keyword>
<accession>A0A7X8TIE8</accession>
<dbReference type="AlphaFoldDB" id="A0A7X8TIE8"/>
<sequence>MDDLQRWNYTSAHRVHLIVGGGNTSSRGDRCIDNYGGGLAQVGIQLTNVCGDNPNVNEWNYQRQGTANIAPGSFRNPTGVCWNVDTQFTGGQIRAGAEVNKSACAGGTGGVRHDY</sequence>
<organism evidence="1 2">
    <name type="scientific">Nesterenkonia sedimenti</name>
    <dbReference type="NCBI Taxonomy" id="1463632"/>
    <lineage>
        <taxon>Bacteria</taxon>
        <taxon>Bacillati</taxon>
        <taxon>Actinomycetota</taxon>
        <taxon>Actinomycetes</taxon>
        <taxon>Micrococcales</taxon>
        <taxon>Micrococcaceae</taxon>
        <taxon>Nesterenkonia</taxon>
    </lineage>
</organism>
<gene>
    <name evidence="1" type="ORF">HGQ17_02625</name>
</gene>
<evidence type="ECO:0000313" key="2">
    <source>
        <dbReference type="Proteomes" id="UP000523139"/>
    </source>
</evidence>
<proteinExistence type="predicted"/>
<protein>
    <recommendedName>
        <fullName evidence="3">Ricin B lectin domain-containing protein</fullName>
    </recommendedName>
</protein>
<dbReference type="RefSeq" id="WP_168886384.1">
    <property type="nucleotide sequence ID" value="NZ_JABAHY010000001.1"/>
</dbReference>